<dbReference type="InterPro" id="IPR043137">
    <property type="entry name" value="GGT_ssub_C"/>
</dbReference>
<dbReference type="EC" id="3.4.19.13" evidence="11"/>
<dbReference type="NCBIfam" id="TIGR00066">
    <property type="entry name" value="g_glut_trans"/>
    <property type="match status" value="1"/>
</dbReference>
<name>A0A261S2G8_9BORD</name>
<evidence type="ECO:0000256" key="2">
    <source>
        <dbReference type="ARBA" id="ARBA00001089"/>
    </source>
</evidence>
<evidence type="ECO:0000313" key="13">
    <source>
        <dbReference type="Proteomes" id="UP000216020"/>
    </source>
</evidence>
<gene>
    <name evidence="12" type="ORF">CAL29_24630</name>
</gene>
<organism evidence="12 13">
    <name type="scientific">Bordetella genomosp. 10</name>
    <dbReference type="NCBI Taxonomy" id="1416804"/>
    <lineage>
        <taxon>Bacteria</taxon>
        <taxon>Pseudomonadati</taxon>
        <taxon>Pseudomonadota</taxon>
        <taxon>Betaproteobacteria</taxon>
        <taxon>Burkholderiales</taxon>
        <taxon>Alcaligenaceae</taxon>
        <taxon>Bordetella</taxon>
    </lineage>
</organism>
<dbReference type="Proteomes" id="UP000216020">
    <property type="component" value="Unassembled WGS sequence"/>
</dbReference>
<proteinExistence type="inferred from homology"/>
<dbReference type="Gene3D" id="1.10.246.130">
    <property type="match status" value="1"/>
</dbReference>
<keyword evidence="7 11" id="KW-0012">Acyltransferase</keyword>
<dbReference type="PANTHER" id="PTHR43199:SF1">
    <property type="entry name" value="GLUTATHIONE HYDROLASE PROENZYME"/>
    <property type="match status" value="1"/>
</dbReference>
<evidence type="ECO:0000256" key="8">
    <source>
        <dbReference type="ARBA" id="ARBA00047417"/>
    </source>
</evidence>
<dbReference type="OrthoDB" id="5297205at2"/>
<dbReference type="GO" id="GO:0006750">
    <property type="term" value="P:glutathione biosynthetic process"/>
    <property type="evidence" value="ECO:0007669"/>
    <property type="project" value="UniProtKB-KW"/>
</dbReference>
<dbReference type="InterPro" id="IPR000101">
    <property type="entry name" value="GGT_peptidase"/>
</dbReference>
<comment type="pathway">
    <text evidence="11">Sulfur metabolism; glutathione metabolism.</text>
</comment>
<dbReference type="AlphaFoldDB" id="A0A261S2G8"/>
<keyword evidence="4 11" id="KW-0808">Transferase</keyword>
<dbReference type="Pfam" id="PF01019">
    <property type="entry name" value="G_glu_transpept"/>
    <property type="match status" value="1"/>
</dbReference>
<comment type="catalytic activity">
    <reaction evidence="8 11">
        <text>an N-terminal (5-L-glutamyl)-[peptide] + an alpha-amino acid = 5-L-glutamyl amino acid + an N-terminal L-alpha-aminoacyl-[peptide]</text>
        <dbReference type="Rhea" id="RHEA:23904"/>
        <dbReference type="Rhea" id="RHEA-COMP:9780"/>
        <dbReference type="Rhea" id="RHEA-COMP:9795"/>
        <dbReference type="ChEBI" id="CHEBI:77644"/>
        <dbReference type="ChEBI" id="CHEBI:78597"/>
        <dbReference type="ChEBI" id="CHEBI:78599"/>
        <dbReference type="ChEBI" id="CHEBI:78608"/>
        <dbReference type="EC" id="2.3.2.2"/>
    </reaction>
</comment>
<evidence type="ECO:0000256" key="1">
    <source>
        <dbReference type="ARBA" id="ARBA00001049"/>
    </source>
</evidence>
<dbReference type="PRINTS" id="PR01210">
    <property type="entry name" value="GGTRANSPTASE"/>
</dbReference>
<evidence type="ECO:0000256" key="5">
    <source>
        <dbReference type="ARBA" id="ARBA00022801"/>
    </source>
</evidence>
<feature type="binding site" evidence="10">
    <location>
        <position position="439"/>
    </location>
    <ligand>
        <name>L-glutamate</name>
        <dbReference type="ChEBI" id="CHEBI:29985"/>
    </ligand>
</feature>
<dbReference type="UniPathway" id="UPA00204"/>
<keyword evidence="5 11" id="KW-0378">Hydrolase</keyword>
<evidence type="ECO:0000256" key="9">
    <source>
        <dbReference type="PIRSR" id="PIRSR600101-1"/>
    </source>
</evidence>
<dbReference type="InterPro" id="IPR051792">
    <property type="entry name" value="GGT_bact"/>
</dbReference>
<keyword evidence="6 11" id="KW-0865">Zymogen</keyword>
<comment type="caution">
    <text evidence="12">The sequence shown here is derived from an EMBL/GenBank/DDBJ whole genome shotgun (WGS) entry which is preliminary data.</text>
</comment>
<sequence>MKNGVIVAAQPEAAEAGAEVLARGGNAVDAALACAFVQGVVDPQMAGIGGFGSMQVYMPGKGIHEILEFYARAPLACTPDMWVDKLVGQSSDGFGYILEGNISEIGYLAVCTPGSVKGYAHALSHYGTFDWADLIQPAIDYARKGFMVRPHVHWYWSQNQSKAHLANTRDKLAFSQTGREVYFRADGSLKEIGDIVVNREMANTLERLARLGPDDFYHGELAAQIADDFAANGGLIGRKDLAEYALSVTQPLWGEYRGHRISTSPPPGSGISMLQLLHIMENFDVGAMEHGSYDHVRTLAEAIKLMTVDKDLYMGDPLYVDVPVEKLLSRSYCEELARGIADGKRAKVTRLDVSQRETTHISVVDKQGNAVAMTHTLGSPSGAITRGLGFMYNGTMARFDPRPGRASSIAPGKRRASSAAPTIVFKDDRPFVVLGAPGGTYIAPSVAQGLMNVLDFDMSMIEAVSAPRITAVSNAIEVSNRVRRSVTDRLQAEGYEVKRSPTSYPYAALHGIRIDGDACKGAADPQRDGCAYSVT</sequence>
<feature type="active site" description="Nucleophile" evidence="9">
    <location>
        <position position="358"/>
    </location>
</feature>
<dbReference type="InterPro" id="IPR029055">
    <property type="entry name" value="Ntn_hydrolases_N"/>
</dbReference>
<keyword evidence="13" id="KW-1185">Reference proteome</keyword>
<reference evidence="13" key="1">
    <citation type="submission" date="2017-05" db="EMBL/GenBank/DDBJ databases">
        <title>Complete and WGS of Bordetella genogroups.</title>
        <authorList>
            <person name="Spilker T."/>
            <person name="Lipuma J."/>
        </authorList>
    </citation>
    <scope>NUCLEOTIDE SEQUENCE [LARGE SCALE GENOMIC DNA]</scope>
    <source>
        <strain evidence="13">AU16122</strain>
    </source>
</reference>
<comment type="catalytic activity">
    <reaction evidence="2 11">
        <text>glutathione + H2O = L-cysteinylglycine + L-glutamate</text>
        <dbReference type="Rhea" id="RHEA:28807"/>
        <dbReference type="ChEBI" id="CHEBI:15377"/>
        <dbReference type="ChEBI" id="CHEBI:29985"/>
        <dbReference type="ChEBI" id="CHEBI:57925"/>
        <dbReference type="ChEBI" id="CHEBI:61694"/>
        <dbReference type="EC" id="3.4.19.13"/>
    </reaction>
</comment>
<comment type="PTM">
    <text evidence="11">Cleaved by autocatalysis into a large and a small subunit.</text>
</comment>
<evidence type="ECO:0000256" key="7">
    <source>
        <dbReference type="ARBA" id="ARBA00023315"/>
    </source>
</evidence>
<evidence type="ECO:0000256" key="6">
    <source>
        <dbReference type="ARBA" id="ARBA00023145"/>
    </source>
</evidence>
<evidence type="ECO:0000256" key="4">
    <source>
        <dbReference type="ARBA" id="ARBA00022679"/>
    </source>
</evidence>
<comment type="subunit">
    <text evidence="11">This enzyme consists of two polypeptide chains, which are synthesized in precursor form from a single polypeptide.</text>
</comment>
<dbReference type="Gene3D" id="3.60.20.40">
    <property type="match status" value="1"/>
</dbReference>
<dbReference type="SUPFAM" id="SSF56235">
    <property type="entry name" value="N-terminal nucleophile aminohydrolases (Ntn hydrolases)"/>
    <property type="match status" value="1"/>
</dbReference>
<evidence type="ECO:0000313" key="12">
    <source>
        <dbReference type="EMBL" id="OZI31122.1"/>
    </source>
</evidence>
<accession>A0A261S2G8</accession>
<dbReference type="GO" id="GO:0006751">
    <property type="term" value="P:glutathione catabolic process"/>
    <property type="evidence" value="ECO:0007669"/>
    <property type="project" value="UniProtKB-UniRule"/>
</dbReference>
<protein>
    <recommendedName>
        <fullName evidence="11">Glutathione hydrolase proenzyme</fullName>
        <ecNumber evidence="11">2.3.2.2</ecNumber>
        <ecNumber evidence="11">3.4.19.13</ecNumber>
    </recommendedName>
    <component>
        <recommendedName>
            <fullName evidence="11">Glutathione hydrolase large chain</fullName>
        </recommendedName>
    </component>
    <component>
        <recommendedName>
            <fullName evidence="11">Glutathione hydrolase small chain</fullName>
        </recommendedName>
    </component>
</protein>
<dbReference type="GO" id="GO:0103068">
    <property type="term" value="F:leukotriene C4 gamma-glutamyl transferase activity"/>
    <property type="evidence" value="ECO:0007669"/>
    <property type="project" value="UniProtKB-EC"/>
</dbReference>
<comment type="catalytic activity">
    <reaction evidence="1 11">
        <text>an S-substituted glutathione + H2O = an S-substituted L-cysteinylglycine + L-glutamate</text>
        <dbReference type="Rhea" id="RHEA:59468"/>
        <dbReference type="ChEBI" id="CHEBI:15377"/>
        <dbReference type="ChEBI" id="CHEBI:29985"/>
        <dbReference type="ChEBI" id="CHEBI:90779"/>
        <dbReference type="ChEBI" id="CHEBI:143103"/>
        <dbReference type="EC" id="3.4.19.13"/>
    </reaction>
</comment>
<evidence type="ECO:0000256" key="10">
    <source>
        <dbReference type="PIRSR" id="PIRSR600101-2"/>
    </source>
</evidence>
<comment type="similarity">
    <text evidence="3 11">Belongs to the gamma-glutamyltransferase family.</text>
</comment>
<evidence type="ECO:0000256" key="11">
    <source>
        <dbReference type="RuleBase" id="RU368036"/>
    </source>
</evidence>
<dbReference type="InterPro" id="IPR043138">
    <property type="entry name" value="GGT_lsub"/>
</dbReference>
<dbReference type="EC" id="2.3.2.2" evidence="11"/>
<evidence type="ECO:0000256" key="3">
    <source>
        <dbReference type="ARBA" id="ARBA00009381"/>
    </source>
</evidence>
<dbReference type="RefSeq" id="WP_094855535.1">
    <property type="nucleotide sequence ID" value="NZ_NEVM01000005.1"/>
</dbReference>
<keyword evidence="11" id="KW-0317">Glutathione biosynthesis</keyword>
<dbReference type="PANTHER" id="PTHR43199">
    <property type="entry name" value="GLUTATHIONE HYDROLASE"/>
    <property type="match status" value="1"/>
</dbReference>
<dbReference type="GO" id="GO:0036374">
    <property type="term" value="F:glutathione hydrolase activity"/>
    <property type="evidence" value="ECO:0007669"/>
    <property type="project" value="UniProtKB-UniRule"/>
</dbReference>
<dbReference type="EMBL" id="NEVM01000005">
    <property type="protein sequence ID" value="OZI31122.1"/>
    <property type="molecule type" value="Genomic_DNA"/>
</dbReference>
<feature type="binding site" evidence="10">
    <location>
        <begin position="417"/>
        <end position="418"/>
    </location>
    <ligand>
        <name>L-glutamate</name>
        <dbReference type="ChEBI" id="CHEBI:29985"/>
    </ligand>
</feature>